<sequence>MAASKLNSLSRNEWLIIGLLYFIATAININKAYHIDDTFHLEAANWIKDNPLRPMSGLINWDDNKEPMYVANQPPLYFYLIAFVSKLFGNSEIILHLFQSIFTLFSLVAFYKITKLLNLGKGLLLTTFFAFCPAFLVNQNLMVDVPLLCFDLWFLYYLLQQDVLSEPIRYWKASLILGLSLLIKYTNIPLFVVLLITILWRKQYRLLYVLLIPVFILGLWSLWNYVEFSAVHIVNRPRNPMTLDLFTKNLVDFITCVGAIAPFSLAFFVGYLSRYKIITFFIPLIALLFIGLTVATAKNRIFILTSNDILSTAFLINGLLIIVVVILSVWHNSFSSNKKIDIADVVLVMWIAAVSGFVILFAPFIASRHVLLIIPPVLFLGGRWLDNISILNASQAILVAASIGLIIAISDWQFADFYRRKAKEVTGVLPRQSRIWTVGHWGWQWYAQQNGFREVQTDSMQFHTGDYLVRPSGVDSQEIPNGVQLRPVSALTSPFTWLTFVSTGYYNCFYGRGTSWAYSKFPIDSIKIYQVTSVPIKQGHIGE</sequence>
<keyword evidence="3 10" id="KW-0328">Glycosyltransferase</keyword>
<feature type="transmembrane region" description="Helical" evidence="8">
    <location>
        <begin position="388"/>
        <end position="410"/>
    </location>
</feature>
<feature type="transmembrane region" description="Helical" evidence="8">
    <location>
        <begin position="277"/>
        <end position="297"/>
    </location>
</feature>
<accession>A0A1I1LXA7</accession>
<keyword evidence="11" id="KW-1185">Reference proteome</keyword>
<dbReference type="STRING" id="662367.SAMN05216167_102383"/>
<keyword evidence="5 8" id="KW-0812">Transmembrane</keyword>
<evidence type="ECO:0000256" key="8">
    <source>
        <dbReference type="SAM" id="Phobius"/>
    </source>
</evidence>
<evidence type="ECO:0000256" key="6">
    <source>
        <dbReference type="ARBA" id="ARBA00022989"/>
    </source>
</evidence>
<dbReference type="PANTHER" id="PTHR33908">
    <property type="entry name" value="MANNOSYLTRANSFERASE YKCB-RELATED"/>
    <property type="match status" value="1"/>
</dbReference>
<dbReference type="Proteomes" id="UP000198598">
    <property type="component" value="Unassembled WGS sequence"/>
</dbReference>
<dbReference type="Pfam" id="PF13231">
    <property type="entry name" value="PMT_2"/>
    <property type="match status" value="1"/>
</dbReference>
<evidence type="ECO:0000259" key="9">
    <source>
        <dbReference type="Pfam" id="PF13231"/>
    </source>
</evidence>
<comment type="subcellular location">
    <subcellularLocation>
        <location evidence="1">Cell membrane</location>
        <topology evidence="1">Multi-pass membrane protein</topology>
    </subcellularLocation>
</comment>
<reference evidence="10 11" key="1">
    <citation type="submission" date="2016-10" db="EMBL/GenBank/DDBJ databases">
        <authorList>
            <person name="de Groot N.N."/>
        </authorList>
    </citation>
    <scope>NUCLEOTIDE SEQUENCE [LARGE SCALE GENOMIC DNA]</scope>
    <source>
        <strain evidence="10 11">DSM 26130</strain>
    </source>
</reference>
<feature type="transmembrane region" description="Helical" evidence="8">
    <location>
        <begin position="309"/>
        <end position="330"/>
    </location>
</feature>
<evidence type="ECO:0000256" key="4">
    <source>
        <dbReference type="ARBA" id="ARBA00022679"/>
    </source>
</evidence>
<keyword evidence="4 10" id="KW-0808">Transferase</keyword>
<name>A0A1I1LXA7_9BACT</name>
<keyword evidence="6 8" id="KW-1133">Transmembrane helix</keyword>
<evidence type="ECO:0000256" key="7">
    <source>
        <dbReference type="ARBA" id="ARBA00023136"/>
    </source>
</evidence>
<dbReference type="GO" id="GO:0005886">
    <property type="term" value="C:plasma membrane"/>
    <property type="evidence" value="ECO:0007669"/>
    <property type="project" value="UniProtKB-SubCell"/>
</dbReference>
<evidence type="ECO:0000256" key="1">
    <source>
        <dbReference type="ARBA" id="ARBA00004651"/>
    </source>
</evidence>
<feature type="transmembrane region" description="Helical" evidence="8">
    <location>
        <begin position="123"/>
        <end position="156"/>
    </location>
</feature>
<dbReference type="GO" id="GO:0009103">
    <property type="term" value="P:lipopolysaccharide biosynthetic process"/>
    <property type="evidence" value="ECO:0007669"/>
    <property type="project" value="UniProtKB-ARBA"/>
</dbReference>
<proteinExistence type="predicted"/>
<dbReference type="InterPro" id="IPR038731">
    <property type="entry name" value="RgtA/B/C-like"/>
</dbReference>
<feature type="transmembrane region" description="Helical" evidence="8">
    <location>
        <begin position="342"/>
        <end position="366"/>
    </location>
</feature>
<feature type="transmembrane region" description="Helical" evidence="8">
    <location>
        <begin position="12"/>
        <end position="29"/>
    </location>
</feature>
<gene>
    <name evidence="10" type="ORF">SAMN05216167_102383</name>
</gene>
<evidence type="ECO:0000313" key="11">
    <source>
        <dbReference type="Proteomes" id="UP000198598"/>
    </source>
</evidence>
<protein>
    <submittedName>
        <fullName evidence="10">Dolichyl-phosphate-mannose-protein mannosyltransferase</fullName>
    </submittedName>
</protein>
<keyword evidence="7 8" id="KW-0472">Membrane</keyword>
<dbReference type="AlphaFoldDB" id="A0A1I1LXA7"/>
<dbReference type="EMBL" id="FOLQ01000002">
    <property type="protein sequence ID" value="SFC77749.1"/>
    <property type="molecule type" value="Genomic_DNA"/>
</dbReference>
<evidence type="ECO:0000313" key="10">
    <source>
        <dbReference type="EMBL" id="SFC77749.1"/>
    </source>
</evidence>
<feature type="transmembrane region" description="Helical" evidence="8">
    <location>
        <begin position="93"/>
        <end position="111"/>
    </location>
</feature>
<evidence type="ECO:0000256" key="3">
    <source>
        <dbReference type="ARBA" id="ARBA00022676"/>
    </source>
</evidence>
<dbReference type="RefSeq" id="WP_093824326.1">
    <property type="nucleotide sequence ID" value="NZ_FOLQ01000002.1"/>
</dbReference>
<organism evidence="10 11">
    <name type="scientific">Spirosoma endophyticum</name>
    <dbReference type="NCBI Taxonomy" id="662367"/>
    <lineage>
        <taxon>Bacteria</taxon>
        <taxon>Pseudomonadati</taxon>
        <taxon>Bacteroidota</taxon>
        <taxon>Cytophagia</taxon>
        <taxon>Cytophagales</taxon>
        <taxon>Cytophagaceae</taxon>
        <taxon>Spirosoma</taxon>
    </lineage>
</organism>
<feature type="domain" description="Glycosyltransferase RgtA/B/C/D-like" evidence="9">
    <location>
        <begin position="73"/>
        <end position="205"/>
    </location>
</feature>
<dbReference type="InterPro" id="IPR050297">
    <property type="entry name" value="LipidA_mod_glycosyltrf_83"/>
</dbReference>
<keyword evidence="2" id="KW-1003">Cell membrane</keyword>
<feature type="transmembrane region" description="Helical" evidence="8">
    <location>
        <begin position="206"/>
        <end position="226"/>
    </location>
</feature>
<dbReference type="GO" id="GO:0016763">
    <property type="term" value="F:pentosyltransferase activity"/>
    <property type="evidence" value="ECO:0007669"/>
    <property type="project" value="TreeGrafter"/>
</dbReference>
<feature type="transmembrane region" description="Helical" evidence="8">
    <location>
        <begin position="246"/>
        <end position="270"/>
    </location>
</feature>
<evidence type="ECO:0000256" key="2">
    <source>
        <dbReference type="ARBA" id="ARBA00022475"/>
    </source>
</evidence>
<dbReference type="PANTHER" id="PTHR33908:SF11">
    <property type="entry name" value="MEMBRANE PROTEIN"/>
    <property type="match status" value="1"/>
</dbReference>
<dbReference type="OrthoDB" id="844784at2"/>
<evidence type="ECO:0000256" key="5">
    <source>
        <dbReference type="ARBA" id="ARBA00022692"/>
    </source>
</evidence>
<feature type="transmembrane region" description="Helical" evidence="8">
    <location>
        <begin position="176"/>
        <end position="199"/>
    </location>
</feature>